<feature type="domain" description="SNF2 N-terminal" evidence="5">
    <location>
        <begin position="163"/>
        <end position="283"/>
    </location>
</feature>
<reference evidence="6" key="1">
    <citation type="submission" date="2018-04" db="EMBL/GenBank/DDBJ databases">
        <title>Transcriptome of Schizaphis graminum biotype I.</title>
        <authorList>
            <person name="Scully E.D."/>
            <person name="Geib S.M."/>
            <person name="Palmer N.A."/>
            <person name="Koch K."/>
            <person name="Bradshaw J."/>
            <person name="Heng-Moss T."/>
            <person name="Sarath G."/>
        </authorList>
    </citation>
    <scope>NUCLEOTIDE SEQUENCE</scope>
</reference>
<dbReference type="EMBL" id="GGMR01016944">
    <property type="protein sequence ID" value="MBY29563.1"/>
    <property type="molecule type" value="Transcribed_RNA"/>
</dbReference>
<sequence length="297" mass="34275">MQLPDRRKLFQNRHNRREEIEAQLRRAQIELYSTEDSSTEDESSESDSEDEVIHDESIGSELEEVINEDESEEEFDGSEKEDDESEKEESELEDEDEDELVEEEVDEEEVISDIYDKSINETLNDNTPIAINNNNELMNENNSDDFENSQSLCDPNVNDRKNQVIEWMVTRESQKPYGGIIATDMGTTDCKITILLKLISKSNVPNSDNTQSEGESDLDETIFVRGCTLILCPRSSIDDWIDSIDRYVKPGTYNVWVHYGKNRDISIFDLTQKDIVITTTTLVLTGFRNKENVRIYN</sequence>
<evidence type="ECO:0000256" key="3">
    <source>
        <dbReference type="ARBA" id="ARBA00022840"/>
    </source>
</evidence>
<dbReference type="Pfam" id="PF00176">
    <property type="entry name" value="SNF2-rel_dom"/>
    <property type="match status" value="1"/>
</dbReference>
<dbReference type="InterPro" id="IPR000330">
    <property type="entry name" value="SNF2_N"/>
</dbReference>
<evidence type="ECO:0000256" key="1">
    <source>
        <dbReference type="ARBA" id="ARBA00022741"/>
    </source>
</evidence>
<gene>
    <name evidence="6" type="primary">Ttf2_1</name>
    <name evidence="6" type="ORF">g.122033</name>
</gene>
<evidence type="ECO:0000259" key="5">
    <source>
        <dbReference type="Pfam" id="PF00176"/>
    </source>
</evidence>
<evidence type="ECO:0000313" key="6">
    <source>
        <dbReference type="EMBL" id="MBY29563.1"/>
    </source>
</evidence>
<dbReference type="PANTHER" id="PTHR45626:SF22">
    <property type="entry name" value="DNA REPAIR PROTEIN RAD5"/>
    <property type="match status" value="1"/>
</dbReference>
<proteinExistence type="predicted"/>
<dbReference type="AlphaFoldDB" id="A0A2S2PJE8"/>
<feature type="compositionally biased region" description="Acidic residues" evidence="4">
    <location>
        <begin position="61"/>
        <end position="109"/>
    </location>
</feature>
<dbReference type="SUPFAM" id="SSF52540">
    <property type="entry name" value="P-loop containing nucleoside triphosphate hydrolases"/>
    <property type="match status" value="1"/>
</dbReference>
<feature type="compositionally biased region" description="Acidic residues" evidence="4">
    <location>
        <begin position="37"/>
        <end position="53"/>
    </location>
</feature>
<keyword evidence="1" id="KW-0547">Nucleotide-binding</keyword>
<dbReference type="GO" id="GO:0008094">
    <property type="term" value="F:ATP-dependent activity, acting on DNA"/>
    <property type="evidence" value="ECO:0007669"/>
    <property type="project" value="TreeGrafter"/>
</dbReference>
<evidence type="ECO:0000256" key="4">
    <source>
        <dbReference type="SAM" id="MobiDB-lite"/>
    </source>
</evidence>
<accession>A0A2S2PJE8</accession>
<dbReference type="InterPro" id="IPR050628">
    <property type="entry name" value="SNF2_RAD54_helicase_TF"/>
</dbReference>
<dbReference type="PANTHER" id="PTHR45626">
    <property type="entry name" value="TRANSCRIPTION TERMINATION FACTOR 2-RELATED"/>
    <property type="match status" value="1"/>
</dbReference>
<protein>
    <submittedName>
        <fullName evidence="6">Transcription termination factor 2</fullName>
    </submittedName>
</protein>
<dbReference type="InterPro" id="IPR038718">
    <property type="entry name" value="SNF2-like_sf"/>
</dbReference>
<dbReference type="InterPro" id="IPR027417">
    <property type="entry name" value="P-loop_NTPase"/>
</dbReference>
<evidence type="ECO:0000256" key="2">
    <source>
        <dbReference type="ARBA" id="ARBA00022801"/>
    </source>
</evidence>
<dbReference type="Gene3D" id="3.40.50.10810">
    <property type="entry name" value="Tandem AAA-ATPase domain"/>
    <property type="match status" value="1"/>
</dbReference>
<organism evidence="6">
    <name type="scientific">Schizaphis graminum</name>
    <name type="common">Green bug aphid</name>
    <dbReference type="NCBI Taxonomy" id="13262"/>
    <lineage>
        <taxon>Eukaryota</taxon>
        <taxon>Metazoa</taxon>
        <taxon>Ecdysozoa</taxon>
        <taxon>Arthropoda</taxon>
        <taxon>Hexapoda</taxon>
        <taxon>Insecta</taxon>
        <taxon>Pterygota</taxon>
        <taxon>Neoptera</taxon>
        <taxon>Paraneoptera</taxon>
        <taxon>Hemiptera</taxon>
        <taxon>Sternorrhyncha</taxon>
        <taxon>Aphidomorpha</taxon>
        <taxon>Aphidoidea</taxon>
        <taxon>Aphididae</taxon>
        <taxon>Aphidini</taxon>
        <taxon>Schizaphis</taxon>
    </lineage>
</organism>
<feature type="region of interest" description="Disordered" evidence="4">
    <location>
        <begin position="28"/>
        <end position="109"/>
    </location>
</feature>
<keyword evidence="3" id="KW-0067">ATP-binding</keyword>
<dbReference type="GO" id="GO:0005524">
    <property type="term" value="F:ATP binding"/>
    <property type="evidence" value="ECO:0007669"/>
    <property type="project" value="UniProtKB-KW"/>
</dbReference>
<keyword evidence="2" id="KW-0378">Hydrolase</keyword>
<dbReference type="GO" id="GO:0016787">
    <property type="term" value="F:hydrolase activity"/>
    <property type="evidence" value="ECO:0007669"/>
    <property type="project" value="UniProtKB-KW"/>
</dbReference>
<dbReference type="GO" id="GO:0006281">
    <property type="term" value="P:DNA repair"/>
    <property type="evidence" value="ECO:0007669"/>
    <property type="project" value="TreeGrafter"/>
</dbReference>
<name>A0A2S2PJE8_SCHGA</name>
<dbReference type="GO" id="GO:0005634">
    <property type="term" value="C:nucleus"/>
    <property type="evidence" value="ECO:0007669"/>
    <property type="project" value="TreeGrafter"/>
</dbReference>